<feature type="region of interest" description="Disordered" evidence="8">
    <location>
        <begin position="204"/>
        <end position="236"/>
    </location>
</feature>
<dbReference type="PANTHER" id="PTHR24238:SF47">
    <property type="entry name" value="ECDYSTEROIDS_DOPAMINE RECEPTOR-RELATED"/>
    <property type="match status" value="1"/>
</dbReference>
<evidence type="ECO:0000256" key="9">
    <source>
        <dbReference type="SAM" id="Phobius"/>
    </source>
</evidence>
<dbReference type="Pfam" id="PF00001">
    <property type="entry name" value="7tm_1"/>
    <property type="match status" value="1"/>
</dbReference>
<dbReference type="SMART" id="SM01381">
    <property type="entry name" value="7TM_GPCR_Srsx"/>
    <property type="match status" value="1"/>
</dbReference>
<comment type="subcellular location">
    <subcellularLocation>
        <location evidence="1">Membrane</location>
        <topology evidence="1">Multi-pass membrane protein</topology>
    </subcellularLocation>
</comment>
<sequence length="388" mass="43326">MAINREVFIAFYAILICLGVPGNVMILAGYSRKKVKNGTDIFIMGLAEVDLFSSLFIIAKFRPWASSNSFCQFQFFFTVWIAVAQMAVTLAISVDRFFAVCRPIHRRPRVKTAIAIMVLCLLGTLLLSGPSLAAARYDPVIKDCLYSPELKWFTTYDRYVVQSFMVLVPCLLTAVYTRIVFALRRQTKIRAALTVSEPSRTVAEGNAALPGVSGSGPGRSASGSADTNERNSSDREHVLRKFLSLSNAKPNDTLEEVHPANKPVNTATQSLPQRSNVTAVQPGAATATAPVDTTAAGRQGENRLTLMLGWVTAFYVVSWLPAIIGRYLPVEIRRDFMSRSDLHHTVYAIFFRLYEINSAINIFIYWPLNRRFRQNCKEIFIQIKNCTS</sequence>
<feature type="transmembrane region" description="Helical" evidence="9">
    <location>
        <begin position="304"/>
        <end position="324"/>
    </location>
</feature>
<dbReference type="RefSeq" id="XP_003726448.2">
    <property type="nucleotide sequence ID" value="XM_003726400.2"/>
</dbReference>
<evidence type="ECO:0000256" key="1">
    <source>
        <dbReference type="ARBA" id="ARBA00004141"/>
    </source>
</evidence>
<evidence type="ECO:0000256" key="2">
    <source>
        <dbReference type="ARBA" id="ARBA00022692"/>
    </source>
</evidence>
<dbReference type="GO" id="GO:0005886">
    <property type="term" value="C:plasma membrane"/>
    <property type="evidence" value="ECO:0000318"/>
    <property type="project" value="GO_Central"/>
</dbReference>
<feature type="domain" description="G-protein coupled receptors family 1 profile" evidence="10">
    <location>
        <begin position="22"/>
        <end position="365"/>
    </location>
</feature>
<evidence type="ECO:0000256" key="3">
    <source>
        <dbReference type="ARBA" id="ARBA00022989"/>
    </source>
</evidence>
<keyword evidence="6" id="KW-0675">Receptor</keyword>
<dbReference type="GO" id="GO:0008528">
    <property type="term" value="F:G protein-coupled peptide receptor activity"/>
    <property type="evidence" value="ECO:0000318"/>
    <property type="project" value="GO_Central"/>
</dbReference>
<accession>A0A7M7GFX9</accession>
<feature type="region of interest" description="Disordered" evidence="8">
    <location>
        <begin position="252"/>
        <end position="287"/>
    </location>
</feature>
<reference evidence="12" key="1">
    <citation type="submission" date="2015-02" db="EMBL/GenBank/DDBJ databases">
        <title>Genome sequencing for Strongylocentrotus purpuratus.</title>
        <authorList>
            <person name="Murali S."/>
            <person name="Liu Y."/>
            <person name="Vee V."/>
            <person name="English A."/>
            <person name="Wang M."/>
            <person name="Skinner E."/>
            <person name="Han Y."/>
            <person name="Muzny D.M."/>
            <person name="Worley K.C."/>
            <person name="Gibbs R.A."/>
        </authorList>
    </citation>
    <scope>NUCLEOTIDE SEQUENCE</scope>
</reference>
<evidence type="ECO:0000256" key="6">
    <source>
        <dbReference type="ARBA" id="ARBA00023170"/>
    </source>
</evidence>
<evidence type="ECO:0000256" key="4">
    <source>
        <dbReference type="ARBA" id="ARBA00023040"/>
    </source>
</evidence>
<organism evidence="11 12">
    <name type="scientific">Strongylocentrotus purpuratus</name>
    <name type="common">Purple sea urchin</name>
    <dbReference type="NCBI Taxonomy" id="7668"/>
    <lineage>
        <taxon>Eukaryota</taxon>
        <taxon>Metazoa</taxon>
        <taxon>Echinodermata</taxon>
        <taxon>Eleutherozoa</taxon>
        <taxon>Echinozoa</taxon>
        <taxon>Echinoidea</taxon>
        <taxon>Euechinoidea</taxon>
        <taxon>Echinacea</taxon>
        <taxon>Camarodonta</taxon>
        <taxon>Echinidea</taxon>
        <taxon>Strongylocentrotidae</taxon>
        <taxon>Strongylocentrotus</taxon>
    </lineage>
</organism>
<dbReference type="EnsemblMetazoa" id="XM_003726400">
    <property type="protein sequence ID" value="XP_003726448"/>
    <property type="gene ID" value="LOC100889385"/>
</dbReference>
<reference evidence="11" key="2">
    <citation type="submission" date="2021-01" db="UniProtKB">
        <authorList>
            <consortium name="EnsemblMetazoa"/>
        </authorList>
    </citation>
    <scope>IDENTIFICATION</scope>
</reference>
<feature type="transmembrane region" description="Helical" evidence="9">
    <location>
        <begin position="113"/>
        <end position="133"/>
    </location>
</feature>
<evidence type="ECO:0000256" key="8">
    <source>
        <dbReference type="SAM" id="MobiDB-lite"/>
    </source>
</evidence>
<dbReference type="OrthoDB" id="6076970at2759"/>
<evidence type="ECO:0000256" key="5">
    <source>
        <dbReference type="ARBA" id="ARBA00023136"/>
    </source>
</evidence>
<dbReference type="InterPro" id="IPR017452">
    <property type="entry name" value="GPCR_Rhodpsn_7TM"/>
</dbReference>
<dbReference type="PROSITE" id="PS50262">
    <property type="entry name" value="G_PROTEIN_RECEP_F1_2"/>
    <property type="match status" value="1"/>
</dbReference>
<dbReference type="InParanoid" id="A0A7M7GFX9"/>
<dbReference type="Proteomes" id="UP000007110">
    <property type="component" value="Unassembled WGS sequence"/>
</dbReference>
<dbReference type="InterPro" id="IPR000276">
    <property type="entry name" value="GPCR_Rhodpsn"/>
</dbReference>
<feature type="transmembrane region" description="Helical" evidence="9">
    <location>
        <begin position="159"/>
        <end position="181"/>
    </location>
</feature>
<dbReference type="SUPFAM" id="SSF81321">
    <property type="entry name" value="Family A G protein-coupled receptor-like"/>
    <property type="match status" value="1"/>
</dbReference>
<evidence type="ECO:0000313" key="12">
    <source>
        <dbReference type="Proteomes" id="UP000007110"/>
    </source>
</evidence>
<evidence type="ECO:0000259" key="10">
    <source>
        <dbReference type="PROSITE" id="PS50262"/>
    </source>
</evidence>
<dbReference type="KEGG" id="spu:100889385"/>
<feature type="compositionally biased region" description="Basic and acidic residues" evidence="8">
    <location>
        <begin position="227"/>
        <end position="236"/>
    </location>
</feature>
<keyword evidence="12" id="KW-1185">Reference proteome</keyword>
<keyword evidence="2 9" id="KW-0812">Transmembrane</keyword>
<keyword evidence="7" id="KW-0807">Transducer</keyword>
<evidence type="ECO:0000256" key="7">
    <source>
        <dbReference type="ARBA" id="ARBA00023224"/>
    </source>
</evidence>
<dbReference type="Gene3D" id="1.20.1070.10">
    <property type="entry name" value="Rhodopsin 7-helix transmembrane proteins"/>
    <property type="match status" value="1"/>
</dbReference>
<feature type="transmembrane region" description="Helical" evidence="9">
    <location>
        <begin position="344"/>
        <end position="368"/>
    </location>
</feature>
<feature type="transmembrane region" description="Helical" evidence="9">
    <location>
        <begin position="6"/>
        <end position="29"/>
    </location>
</feature>
<dbReference type="AlphaFoldDB" id="A0A7M7GFX9"/>
<dbReference type="PANTHER" id="PTHR24238">
    <property type="entry name" value="G-PROTEIN COUPLED RECEPTOR"/>
    <property type="match status" value="1"/>
</dbReference>
<dbReference type="PRINTS" id="PR00237">
    <property type="entry name" value="GPCRRHODOPSN"/>
</dbReference>
<dbReference type="CDD" id="cd00637">
    <property type="entry name" value="7tm_classA_rhodopsin-like"/>
    <property type="match status" value="1"/>
</dbReference>
<feature type="transmembrane region" description="Helical" evidence="9">
    <location>
        <begin position="73"/>
        <end position="92"/>
    </location>
</feature>
<evidence type="ECO:0000313" key="11">
    <source>
        <dbReference type="EnsemblMetazoa" id="XP_003726448"/>
    </source>
</evidence>
<keyword evidence="3 9" id="KW-1133">Transmembrane helix</keyword>
<dbReference type="OMA" id="YEINSAI"/>
<dbReference type="GO" id="GO:0007218">
    <property type="term" value="P:neuropeptide signaling pathway"/>
    <property type="evidence" value="ECO:0000318"/>
    <property type="project" value="GO_Central"/>
</dbReference>
<keyword evidence="5 9" id="KW-0472">Membrane</keyword>
<keyword evidence="4" id="KW-0297">G-protein coupled receptor</keyword>
<protein>
    <recommendedName>
        <fullName evidence="10">G-protein coupled receptors family 1 profile domain-containing protein</fullName>
    </recommendedName>
</protein>
<feature type="compositionally biased region" description="Polar residues" evidence="8">
    <location>
        <begin position="263"/>
        <end position="279"/>
    </location>
</feature>
<name>A0A7M7GFX9_STRPU</name>
<proteinExistence type="predicted"/>
<dbReference type="GeneID" id="100889385"/>